<feature type="domain" description="Nitrile hydratase beta subunit" evidence="2">
    <location>
        <begin position="3"/>
        <end position="93"/>
    </location>
</feature>
<dbReference type="EMBL" id="JAAGMQ010000458">
    <property type="protein sequence ID" value="NEC34695.1"/>
    <property type="molecule type" value="Genomic_DNA"/>
</dbReference>
<dbReference type="Pfam" id="PF02211">
    <property type="entry name" value="NHase_beta_C"/>
    <property type="match status" value="1"/>
</dbReference>
<evidence type="ECO:0000313" key="5">
    <source>
        <dbReference type="Proteomes" id="UP000475666"/>
    </source>
</evidence>
<evidence type="ECO:0000313" key="3">
    <source>
        <dbReference type="EMBL" id="NEC33872.1"/>
    </source>
</evidence>
<evidence type="ECO:0000256" key="1">
    <source>
        <dbReference type="SAM" id="MobiDB-lite"/>
    </source>
</evidence>
<dbReference type="Proteomes" id="UP000475666">
    <property type="component" value="Unassembled WGS sequence"/>
</dbReference>
<protein>
    <submittedName>
        <fullName evidence="3">Nitrile hydratase subunit beta</fullName>
    </submittedName>
</protein>
<reference evidence="3 5" key="1">
    <citation type="submission" date="2020-01" db="EMBL/GenBank/DDBJ databases">
        <title>Insect and environment-associated Actinomycetes.</title>
        <authorList>
            <person name="Currrie C."/>
            <person name="Chevrette M."/>
            <person name="Carlson C."/>
            <person name="Stubbendieck R."/>
            <person name="Wendt-Pienkowski E."/>
        </authorList>
    </citation>
    <scope>NUCLEOTIDE SEQUENCE [LARGE SCALE GENOMIC DNA]</scope>
    <source>
        <strain evidence="3 5">SID7739</strain>
    </source>
</reference>
<comment type="caution">
    <text evidence="3">The sequence shown here is derived from an EMBL/GenBank/DDBJ whole genome shotgun (WGS) entry which is preliminary data.</text>
</comment>
<evidence type="ECO:0000313" key="4">
    <source>
        <dbReference type="EMBL" id="NEC34695.1"/>
    </source>
</evidence>
<name>A0A6G3TB81_9ACTN</name>
<proteinExistence type="predicted"/>
<feature type="region of interest" description="Disordered" evidence="1">
    <location>
        <begin position="95"/>
        <end position="117"/>
    </location>
</feature>
<gene>
    <name evidence="3" type="ORF">G3I66_11890</name>
    <name evidence="4" type="ORF">G3I66_16190</name>
</gene>
<feature type="compositionally biased region" description="Low complexity" evidence="1">
    <location>
        <begin position="101"/>
        <end position="117"/>
    </location>
</feature>
<dbReference type="EMBL" id="JAAGMQ010000344">
    <property type="protein sequence ID" value="NEC33872.1"/>
    <property type="molecule type" value="Genomic_DNA"/>
</dbReference>
<dbReference type="InterPro" id="IPR008990">
    <property type="entry name" value="Elect_transpt_acc-like_dom_sf"/>
</dbReference>
<dbReference type="RefSeq" id="WP_164273505.1">
    <property type="nucleotide sequence ID" value="NZ_JAAGMQ010000344.1"/>
</dbReference>
<accession>A0A6G3TB81</accession>
<dbReference type="SUPFAM" id="SSF50090">
    <property type="entry name" value="Electron transport accessory proteins"/>
    <property type="match status" value="1"/>
</dbReference>
<dbReference type="Gene3D" id="2.30.30.50">
    <property type="match status" value="1"/>
</dbReference>
<sequence>MSTRFVPGQRVRIADRNAPGHVRTPVYVRGREGRIERVLPRFLNPEREAYGVNEGTDVRLYRVRIEQSALWPDYDGPAGDVLELEIYEHWLEPLDPRDAPARNARPAPSATATRKGA</sequence>
<dbReference type="AlphaFoldDB" id="A0A6G3TB81"/>
<organism evidence="3 5">
    <name type="scientific">Streptomyces rubrogriseus</name>
    <dbReference type="NCBI Taxonomy" id="194673"/>
    <lineage>
        <taxon>Bacteria</taxon>
        <taxon>Bacillati</taxon>
        <taxon>Actinomycetota</taxon>
        <taxon>Actinomycetes</taxon>
        <taxon>Kitasatosporales</taxon>
        <taxon>Streptomycetaceae</taxon>
        <taxon>Streptomyces</taxon>
        <taxon>Streptomyces violaceoruber group</taxon>
    </lineage>
</organism>
<dbReference type="InterPro" id="IPR024690">
    <property type="entry name" value="CN_hydtase_beta_dom_C"/>
</dbReference>
<evidence type="ECO:0000259" key="2">
    <source>
        <dbReference type="Pfam" id="PF02211"/>
    </source>
</evidence>